<keyword evidence="2" id="KW-1185">Reference proteome</keyword>
<evidence type="ECO:0000313" key="2">
    <source>
        <dbReference type="Proteomes" id="UP001215280"/>
    </source>
</evidence>
<name>A0AAD7NJ19_9AGAR</name>
<protein>
    <submittedName>
        <fullName evidence="1">Uncharacterized protein</fullName>
    </submittedName>
</protein>
<dbReference type="Proteomes" id="UP001215280">
    <property type="component" value="Unassembled WGS sequence"/>
</dbReference>
<dbReference type="EMBL" id="JARJLG010000041">
    <property type="protein sequence ID" value="KAJ7763213.1"/>
    <property type="molecule type" value="Genomic_DNA"/>
</dbReference>
<dbReference type="AlphaFoldDB" id="A0AAD7NJ19"/>
<proteinExistence type="predicted"/>
<accession>A0AAD7NJ19</accession>
<gene>
    <name evidence="1" type="ORF">DFH07DRAFT_770935</name>
</gene>
<reference evidence="1" key="1">
    <citation type="submission" date="2023-03" db="EMBL/GenBank/DDBJ databases">
        <title>Massive genome expansion in bonnet fungi (Mycena s.s.) driven by repeated elements and novel gene families across ecological guilds.</title>
        <authorList>
            <consortium name="Lawrence Berkeley National Laboratory"/>
            <person name="Harder C.B."/>
            <person name="Miyauchi S."/>
            <person name="Viragh M."/>
            <person name="Kuo A."/>
            <person name="Thoen E."/>
            <person name="Andreopoulos B."/>
            <person name="Lu D."/>
            <person name="Skrede I."/>
            <person name="Drula E."/>
            <person name="Henrissat B."/>
            <person name="Morin E."/>
            <person name="Kohler A."/>
            <person name="Barry K."/>
            <person name="LaButti K."/>
            <person name="Morin E."/>
            <person name="Salamov A."/>
            <person name="Lipzen A."/>
            <person name="Mereny Z."/>
            <person name="Hegedus B."/>
            <person name="Baldrian P."/>
            <person name="Stursova M."/>
            <person name="Weitz H."/>
            <person name="Taylor A."/>
            <person name="Grigoriev I.V."/>
            <person name="Nagy L.G."/>
            <person name="Martin F."/>
            <person name="Kauserud H."/>
        </authorList>
    </citation>
    <scope>NUCLEOTIDE SEQUENCE</scope>
    <source>
        <strain evidence="1">CBHHK188m</strain>
    </source>
</reference>
<sequence>MSSTAFTQIETLAPQAARDRLFQCSGLSLDINASFLPPNVPAASSTELARHIQMSLPFGLARGGFGLRAGIRSLVLPMNAPPTCANSRRRKSSLSFQSFIGEASKYLGIDYRYQCPTSDTVDDDHLVNDMMDVLLLPVPGRGHAPTPAHAAQKQSAHDSEIDTVWPWSAGNTTGKWFQVELIATPGRQFEATRNPPPHTDHTIPRKSREWMEDNMPRHMQEELYSNATKEENRTVAESISEVIEAGNFIGWTKFRWIQNLRRKIIYELPRLHPIHPSRVGFFLGGKGVPYDTNNDRFVCMMALEPEHTHDRHQVESTVICPDAAIVAETTKEQLQQADQRCCEWTLDIDSNGSPITQ</sequence>
<comment type="caution">
    <text evidence="1">The sequence shown here is derived from an EMBL/GenBank/DDBJ whole genome shotgun (WGS) entry which is preliminary data.</text>
</comment>
<organism evidence="1 2">
    <name type="scientific">Mycena maculata</name>
    <dbReference type="NCBI Taxonomy" id="230809"/>
    <lineage>
        <taxon>Eukaryota</taxon>
        <taxon>Fungi</taxon>
        <taxon>Dikarya</taxon>
        <taxon>Basidiomycota</taxon>
        <taxon>Agaricomycotina</taxon>
        <taxon>Agaricomycetes</taxon>
        <taxon>Agaricomycetidae</taxon>
        <taxon>Agaricales</taxon>
        <taxon>Marasmiineae</taxon>
        <taxon>Mycenaceae</taxon>
        <taxon>Mycena</taxon>
    </lineage>
</organism>
<evidence type="ECO:0000313" key="1">
    <source>
        <dbReference type="EMBL" id="KAJ7763213.1"/>
    </source>
</evidence>